<evidence type="ECO:0000313" key="1">
    <source>
        <dbReference type="EMBL" id="OKS88744.1"/>
    </source>
</evidence>
<reference evidence="1 2" key="1">
    <citation type="submission" date="2016-11" db="EMBL/GenBank/DDBJ databases">
        <title>Whole Genome Sequencing of Mucilaginibacter polytrichastri RG4-7(T) isolated from the moss sample.</title>
        <authorList>
            <person name="Li Y."/>
        </authorList>
    </citation>
    <scope>NUCLEOTIDE SEQUENCE [LARGE SCALE GENOMIC DNA]</scope>
    <source>
        <strain evidence="1 2">RG4-7</strain>
    </source>
</reference>
<proteinExistence type="predicted"/>
<name>A0A1Q6A406_9SPHI</name>
<evidence type="ECO:0000313" key="2">
    <source>
        <dbReference type="Proteomes" id="UP000186720"/>
    </source>
</evidence>
<dbReference type="STRING" id="1302689.RG47T_4222"/>
<organism evidence="1 2">
    <name type="scientific">Mucilaginibacter polytrichastri</name>
    <dbReference type="NCBI Taxonomy" id="1302689"/>
    <lineage>
        <taxon>Bacteria</taxon>
        <taxon>Pseudomonadati</taxon>
        <taxon>Bacteroidota</taxon>
        <taxon>Sphingobacteriia</taxon>
        <taxon>Sphingobacteriales</taxon>
        <taxon>Sphingobacteriaceae</taxon>
        <taxon>Mucilaginibacter</taxon>
    </lineage>
</organism>
<gene>
    <name evidence="1" type="ORF">RG47T_4222</name>
</gene>
<dbReference type="Proteomes" id="UP000186720">
    <property type="component" value="Unassembled WGS sequence"/>
</dbReference>
<keyword evidence="2" id="KW-1185">Reference proteome</keyword>
<dbReference type="EMBL" id="MPPL01000001">
    <property type="protein sequence ID" value="OKS88744.1"/>
    <property type="molecule type" value="Genomic_DNA"/>
</dbReference>
<protein>
    <submittedName>
        <fullName evidence="1">Uncharacterized protein</fullName>
    </submittedName>
</protein>
<comment type="caution">
    <text evidence="1">The sequence shown here is derived from an EMBL/GenBank/DDBJ whole genome shotgun (WGS) entry which is preliminary data.</text>
</comment>
<dbReference type="AlphaFoldDB" id="A0A1Q6A406"/>
<sequence length="48" mass="5434">MKDCEIKIEVPEKEVALFYDQLMDLVAASYILYQENSTLIVEEGTGHG</sequence>
<accession>A0A1Q6A406</accession>